<evidence type="ECO:0000256" key="1">
    <source>
        <dbReference type="SAM" id="Phobius"/>
    </source>
</evidence>
<keyword evidence="3" id="KW-0378">Hydrolase</keyword>
<dbReference type="SUPFAM" id="SSF56219">
    <property type="entry name" value="DNase I-like"/>
    <property type="match status" value="1"/>
</dbReference>
<proteinExistence type="predicted"/>
<dbReference type="AlphaFoldDB" id="A0A1H0H347"/>
<reference evidence="4" key="1">
    <citation type="submission" date="2016-10" db="EMBL/GenBank/DDBJ databases">
        <authorList>
            <person name="Varghese N."/>
            <person name="Submissions S."/>
        </authorList>
    </citation>
    <scope>NUCLEOTIDE SEQUENCE [LARGE SCALE GENOMIC DNA]</scope>
    <source>
        <strain evidence="4">DSM 19110</strain>
    </source>
</reference>
<sequence length="370" mass="42483">MKKSKPTFLDKLVRFLAILLAVTLLLGFMAGRFDPRKYQLIAFFGLAYPFILFLNMFMILWWCIRKRWIFAGATLVLILMGWQALTATMGISGETGKGPKTDPKALRMMTYNVHSFKPYGQENIESVKQQMLELIGRENPDVICFQEYFTRRKGSFDITDSLKRILNTRYFYFVPSSENSYEATGLAIFSRYPIQDKGTIAFGPNFGGNASIYIDVEVNKKKLRVYNLHLQSISFDKQDYSYIDKVKKKMDAEIKPSKRILTLLRNAFLKRSEQVDIMKEHMAKCQSSFLIAGDFNDTPASYAVTQLTKSLNNTFQEQGTGLGRTYNGKFPNFQIDYIATTKDIKVMNHLVIPAKLSDHFPVRSDLILNP</sequence>
<evidence type="ECO:0000313" key="3">
    <source>
        <dbReference type="EMBL" id="SDO13510.1"/>
    </source>
</evidence>
<organism evidence="3 4">
    <name type="scientific">Pedobacter steynii</name>
    <dbReference type="NCBI Taxonomy" id="430522"/>
    <lineage>
        <taxon>Bacteria</taxon>
        <taxon>Pseudomonadati</taxon>
        <taxon>Bacteroidota</taxon>
        <taxon>Sphingobacteriia</taxon>
        <taxon>Sphingobacteriales</taxon>
        <taxon>Sphingobacteriaceae</taxon>
        <taxon>Pedobacter</taxon>
    </lineage>
</organism>
<dbReference type="GO" id="GO:0006506">
    <property type="term" value="P:GPI anchor biosynthetic process"/>
    <property type="evidence" value="ECO:0007669"/>
    <property type="project" value="TreeGrafter"/>
</dbReference>
<keyword evidence="3" id="KW-0269">Exonuclease</keyword>
<evidence type="ECO:0000313" key="4">
    <source>
        <dbReference type="Proteomes" id="UP000183200"/>
    </source>
</evidence>
<dbReference type="InterPro" id="IPR005135">
    <property type="entry name" value="Endo/exonuclease/phosphatase"/>
</dbReference>
<feature type="domain" description="Endonuclease/exonuclease/phosphatase" evidence="2">
    <location>
        <begin position="109"/>
        <end position="359"/>
    </location>
</feature>
<dbReference type="GO" id="GO:0004527">
    <property type="term" value="F:exonuclease activity"/>
    <property type="evidence" value="ECO:0007669"/>
    <property type="project" value="UniProtKB-KW"/>
</dbReference>
<dbReference type="Pfam" id="PF03372">
    <property type="entry name" value="Exo_endo_phos"/>
    <property type="match status" value="1"/>
</dbReference>
<protein>
    <submittedName>
        <fullName evidence="3">Metal-dependent hydrolase, endonuclease/exonuclease/phosphatase family</fullName>
    </submittedName>
</protein>
<feature type="transmembrane region" description="Helical" evidence="1">
    <location>
        <begin position="40"/>
        <end position="61"/>
    </location>
</feature>
<accession>A0A1H0H347</accession>
<evidence type="ECO:0000259" key="2">
    <source>
        <dbReference type="Pfam" id="PF03372"/>
    </source>
</evidence>
<dbReference type="InterPro" id="IPR051916">
    <property type="entry name" value="GPI-anchor_lipid_remodeler"/>
</dbReference>
<dbReference type="RefSeq" id="WP_074612021.1">
    <property type="nucleotide sequence ID" value="NZ_FNGY01000012.1"/>
</dbReference>
<dbReference type="OrthoDB" id="635146at2"/>
<feature type="transmembrane region" description="Helical" evidence="1">
    <location>
        <begin position="68"/>
        <end position="85"/>
    </location>
</feature>
<dbReference type="EMBL" id="FNGY01000012">
    <property type="protein sequence ID" value="SDO13510.1"/>
    <property type="molecule type" value="Genomic_DNA"/>
</dbReference>
<keyword evidence="1" id="KW-1133">Transmembrane helix</keyword>
<dbReference type="CDD" id="cd09084">
    <property type="entry name" value="EEP-2"/>
    <property type="match status" value="1"/>
</dbReference>
<dbReference type="InterPro" id="IPR036691">
    <property type="entry name" value="Endo/exonu/phosph_ase_sf"/>
</dbReference>
<keyword evidence="4" id="KW-1185">Reference proteome</keyword>
<dbReference type="GO" id="GO:0016020">
    <property type="term" value="C:membrane"/>
    <property type="evidence" value="ECO:0007669"/>
    <property type="project" value="GOC"/>
</dbReference>
<keyword evidence="3" id="KW-0255">Endonuclease</keyword>
<keyword evidence="1" id="KW-0472">Membrane</keyword>
<dbReference type="Gene3D" id="3.60.10.10">
    <property type="entry name" value="Endonuclease/exonuclease/phosphatase"/>
    <property type="match status" value="1"/>
</dbReference>
<dbReference type="GO" id="GO:0004519">
    <property type="term" value="F:endonuclease activity"/>
    <property type="evidence" value="ECO:0007669"/>
    <property type="project" value="UniProtKB-KW"/>
</dbReference>
<keyword evidence="1" id="KW-0812">Transmembrane</keyword>
<dbReference type="Proteomes" id="UP000183200">
    <property type="component" value="Unassembled WGS sequence"/>
</dbReference>
<gene>
    <name evidence="3" type="ORF">SAMN05421820_1129</name>
</gene>
<name>A0A1H0H347_9SPHI</name>
<dbReference type="PANTHER" id="PTHR14859:SF15">
    <property type="entry name" value="ENDONUCLEASE_EXONUCLEASE_PHOSPHATASE DOMAIN-CONTAINING PROTEIN"/>
    <property type="match status" value="1"/>
</dbReference>
<dbReference type="STRING" id="430522.BFS30_12180"/>
<keyword evidence="3" id="KW-0540">Nuclease</keyword>
<dbReference type="PANTHER" id="PTHR14859">
    <property type="entry name" value="CALCOFLUOR WHITE HYPERSENSITIVE PROTEIN PRECURSOR"/>
    <property type="match status" value="1"/>
</dbReference>